<comment type="caution">
    <text evidence="1">The sequence shown here is derived from an EMBL/GenBank/DDBJ whole genome shotgun (WGS) entry which is preliminary data.</text>
</comment>
<evidence type="ECO:0000313" key="1">
    <source>
        <dbReference type="EMBL" id="GAA2235497.1"/>
    </source>
</evidence>
<sequence length="196" mass="20051">MTRRLERPGPLLALVFALGFALTVAIPFAVNAAIVDPRVHDLPATGASISYQPVDGSAGVAYRAPGGWFYRESEVGSDSQRFSAPGESASIEVRFVPARTTARATLEDARGQDAGGLDLQTVAAGPSASRGERLWAMLPDGGAVGVAQIDVSGWAVVVTASGTAPGGAWTIVPDLLASVTTTEAESHTTDTTDGAS</sequence>
<accession>A0ABN3DN42</accession>
<proteinExistence type="predicted"/>
<organism evidence="1 2">
    <name type="scientific">Herbiconiux moechotypicola</name>
    <dbReference type="NCBI Taxonomy" id="637393"/>
    <lineage>
        <taxon>Bacteria</taxon>
        <taxon>Bacillati</taxon>
        <taxon>Actinomycetota</taxon>
        <taxon>Actinomycetes</taxon>
        <taxon>Micrococcales</taxon>
        <taxon>Microbacteriaceae</taxon>
        <taxon>Herbiconiux</taxon>
    </lineage>
</organism>
<keyword evidence="2" id="KW-1185">Reference proteome</keyword>
<dbReference type="EMBL" id="BAAAQY010000005">
    <property type="protein sequence ID" value="GAA2235497.1"/>
    <property type="molecule type" value="Genomic_DNA"/>
</dbReference>
<reference evidence="1 2" key="1">
    <citation type="journal article" date="2019" name="Int. J. Syst. Evol. Microbiol.">
        <title>The Global Catalogue of Microorganisms (GCM) 10K type strain sequencing project: providing services to taxonomists for standard genome sequencing and annotation.</title>
        <authorList>
            <consortium name="The Broad Institute Genomics Platform"/>
            <consortium name="The Broad Institute Genome Sequencing Center for Infectious Disease"/>
            <person name="Wu L."/>
            <person name="Ma J."/>
        </authorList>
    </citation>
    <scope>NUCLEOTIDE SEQUENCE [LARGE SCALE GENOMIC DNA]</scope>
    <source>
        <strain evidence="1 2">JCM 16117</strain>
    </source>
</reference>
<dbReference type="RefSeq" id="WP_259479540.1">
    <property type="nucleotide sequence ID" value="NZ_BAAAQY010000005.1"/>
</dbReference>
<evidence type="ECO:0000313" key="2">
    <source>
        <dbReference type="Proteomes" id="UP001500929"/>
    </source>
</evidence>
<gene>
    <name evidence="1" type="ORF">GCM10009851_20650</name>
</gene>
<protein>
    <recommendedName>
        <fullName evidence="3">DUF4245 domain-containing protein</fullName>
    </recommendedName>
</protein>
<evidence type="ECO:0008006" key="3">
    <source>
        <dbReference type="Google" id="ProtNLM"/>
    </source>
</evidence>
<name>A0ABN3DN42_9MICO</name>
<dbReference type="Proteomes" id="UP001500929">
    <property type="component" value="Unassembled WGS sequence"/>
</dbReference>